<evidence type="ECO:0000313" key="5">
    <source>
        <dbReference type="EMBL" id="KAG2958473.1"/>
    </source>
</evidence>
<proteinExistence type="predicted"/>
<organism evidence="3 7">
    <name type="scientific">Phytophthora cactorum</name>
    <dbReference type="NCBI Taxonomy" id="29920"/>
    <lineage>
        <taxon>Eukaryota</taxon>
        <taxon>Sar</taxon>
        <taxon>Stramenopiles</taxon>
        <taxon>Oomycota</taxon>
        <taxon>Peronosporomycetes</taxon>
        <taxon>Peronosporales</taxon>
        <taxon>Peronosporaceae</taxon>
        <taxon>Phytophthora</taxon>
    </lineage>
</organism>
<reference evidence="3" key="1">
    <citation type="submission" date="2018-10" db="EMBL/GenBank/DDBJ databases">
        <title>Effector identification in a new, highly contiguous assembly of the strawberry crown rot pathogen Phytophthora cactorum.</title>
        <authorList>
            <person name="Armitage A.D."/>
            <person name="Nellist C.F."/>
            <person name="Bates H."/>
            <person name="Vickerstaff R.J."/>
            <person name="Harrison R.J."/>
        </authorList>
    </citation>
    <scope>NUCLEOTIDE SEQUENCE</scope>
    <source>
        <strain evidence="2">15-7</strain>
        <strain evidence="3">4032</strain>
        <strain evidence="4">4040</strain>
        <strain evidence="5">P415</strain>
        <strain evidence="6">P421</strain>
    </source>
</reference>
<dbReference type="EMBL" id="RCML01002248">
    <property type="protein sequence ID" value="KAG2958473.1"/>
    <property type="molecule type" value="Genomic_DNA"/>
</dbReference>
<gene>
    <name evidence="2" type="ORF">PC113_g22720</name>
    <name evidence="3" type="ORF">PC115_g22696</name>
    <name evidence="4" type="ORF">PC117_g25270</name>
    <name evidence="5" type="ORF">PC118_g23515</name>
    <name evidence="6" type="ORF">PC129_g20831</name>
</gene>
<accession>A0A8T1AIJ6</accession>
<evidence type="ECO:0000256" key="1">
    <source>
        <dbReference type="SAM" id="MobiDB-lite"/>
    </source>
</evidence>
<dbReference type="EMBL" id="RCMI01001951">
    <property type="protein sequence ID" value="KAG2879824.1"/>
    <property type="molecule type" value="Genomic_DNA"/>
</dbReference>
<evidence type="ECO:0000313" key="7">
    <source>
        <dbReference type="Proteomes" id="UP000774804"/>
    </source>
</evidence>
<dbReference type="AlphaFoldDB" id="A0A8T1AIJ6"/>
<evidence type="ECO:0000313" key="4">
    <source>
        <dbReference type="EMBL" id="KAG2886988.1"/>
    </source>
</evidence>
<dbReference type="Proteomes" id="UP000735874">
    <property type="component" value="Unassembled WGS sequence"/>
</dbReference>
<evidence type="ECO:0000313" key="2">
    <source>
        <dbReference type="EMBL" id="KAG2819501.1"/>
    </source>
</evidence>
<dbReference type="Proteomes" id="UP000697107">
    <property type="component" value="Unassembled WGS sequence"/>
</dbReference>
<protein>
    <submittedName>
        <fullName evidence="3">Uncharacterized protein</fullName>
    </submittedName>
</protein>
<dbReference type="EMBL" id="RCMG01001813">
    <property type="protein sequence ID" value="KAG2819501.1"/>
    <property type="molecule type" value="Genomic_DNA"/>
</dbReference>
<dbReference type="EMBL" id="RCMV01001542">
    <property type="protein sequence ID" value="KAG3208138.1"/>
    <property type="molecule type" value="Genomic_DNA"/>
</dbReference>
<sequence length="79" mass="9145">MARKLRMGQDALGLDVTRKYGDPQYSRYVRPPPPMNDARPNRSTRKTWNFKLTRWDSSQHFGVDVSVGMLCVSFRRIGA</sequence>
<dbReference type="Proteomes" id="UP000736787">
    <property type="component" value="Unassembled WGS sequence"/>
</dbReference>
<comment type="caution">
    <text evidence="3">The sequence shown here is derived from an EMBL/GenBank/DDBJ whole genome shotgun (WGS) entry which is preliminary data.</text>
</comment>
<dbReference type="EMBL" id="RCMK01001913">
    <property type="protein sequence ID" value="KAG2886988.1"/>
    <property type="molecule type" value="Genomic_DNA"/>
</dbReference>
<dbReference type="Proteomes" id="UP000774804">
    <property type="component" value="Unassembled WGS sequence"/>
</dbReference>
<evidence type="ECO:0000313" key="3">
    <source>
        <dbReference type="EMBL" id="KAG2879824.1"/>
    </source>
</evidence>
<dbReference type="Proteomes" id="UP000760860">
    <property type="component" value="Unassembled WGS sequence"/>
</dbReference>
<feature type="region of interest" description="Disordered" evidence="1">
    <location>
        <begin position="23"/>
        <end position="43"/>
    </location>
</feature>
<evidence type="ECO:0000313" key="6">
    <source>
        <dbReference type="EMBL" id="KAG3208138.1"/>
    </source>
</evidence>
<name>A0A8T1AIJ6_9STRA</name>